<reference evidence="4" key="1">
    <citation type="submission" date="2022-11" db="EMBL/GenBank/DDBJ databases">
        <authorList>
            <person name="Somphong A."/>
            <person name="Phongsopitanun W."/>
        </authorList>
    </citation>
    <scope>NUCLEOTIDE SEQUENCE</scope>
    <source>
        <strain evidence="4">Pm04-4</strain>
    </source>
</reference>
<protein>
    <submittedName>
        <fullName evidence="4">SDR family oxidoreductase</fullName>
    </submittedName>
</protein>
<dbReference type="Proteomes" id="UP001151002">
    <property type="component" value="Unassembled WGS sequence"/>
</dbReference>
<evidence type="ECO:0000256" key="3">
    <source>
        <dbReference type="ARBA" id="ARBA00023002"/>
    </source>
</evidence>
<name>A0ABT4BED4_9ACTN</name>
<dbReference type="EMBL" id="JAPNTZ010000022">
    <property type="protein sequence ID" value="MCY1144892.1"/>
    <property type="molecule type" value="Genomic_DNA"/>
</dbReference>
<keyword evidence="3" id="KW-0560">Oxidoreductase</keyword>
<accession>A0ABT4BED4</accession>
<dbReference type="PRINTS" id="PR00081">
    <property type="entry name" value="GDHRDH"/>
</dbReference>
<gene>
    <name evidence="4" type="ORF">OWR29_43430</name>
</gene>
<evidence type="ECO:0000256" key="1">
    <source>
        <dbReference type="ARBA" id="ARBA00006484"/>
    </source>
</evidence>
<dbReference type="PRINTS" id="PR00080">
    <property type="entry name" value="SDRFAMILY"/>
</dbReference>
<dbReference type="InterPro" id="IPR052178">
    <property type="entry name" value="Sec_Metab_Biosynth_SDR"/>
</dbReference>
<dbReference type="SUPFAM" id="SSF51735">
    <property type="entry name" value="NAD(P)-binding Rossmann-fold domains"/>
    <property type="match status" value="1"/>
</dbReference>
<evidence type="ECO:0000256" key="2">
    <source>
        <dbReference type="ARBA" id="ARBA00022857"/>
    </source>
</evidence>
<dbReference type="InterPro" id="IPR036291">
    <property type="entry name" value="NAD(P)-bd_dom_sf"/>
</dbReference>
<evidence type="ECO:0000313" key="4">
    <source>
        <dbReference type="EMBL" id="MCY1144892.1"/>
    </source>
</evidence>
<dbReference type="PANTHER" id="PTHR43618">
    <property type="entry name" value="7-ALPHA-HYDROXYSTEROID DEHYDROGENASE"/>
    <property type="match status" value="1"/>
</dbReference>
<sequence>MNLEDLFGLSGRVAVVTGATGRLGQVMAEALAGAGAITYLVGRDQGRLDALAEKLGDRCRAARCDVTVDEDVAALGARLREEQGRLDVLVHNAHVGKGGSLRSSTPSDYLAAADLALGAFQRLLDATRDLLEATDGSPSIINVASMYGVVSPKPQLYDTPEAGNPPYYGAVKAGLVQLTRYAAVELGPSGIRVNCVTPGPFPGEGGDPALLARLAQQTPLGRVGDATEIATTVLYLASPRSSYTTGTNVVVDGGWTVW</sequence>
<dbReference type="PANTHER" id="PTHR43618:SF8">
    <property type="entry name" value="7ALPHA-HYDROXYSTEROID DEHYDROGENASE"/>
    <property type="match status" value="1"/>
</dbReference>
<dbReference type="RefSeq" id="WP_267569482.1">
    <property type="nucleotide sequence ID" value="NZ_JAPNTZ010000022.1"/>
</dbReference>
<keyword evidence="2" id="KW-0521">NADP</keyword>
<dbReference type="InterPro" id="IPR002347">
    <property type="entry name" value="SDR_fam"/>
</dbReference>
<keyword evidence="5" id="KW-1185">Reference proteome</keyword>
<proteinExistence type="inferred from homology"/>
<dbReference type="Gene3D" id="3.40.50.720">
    <property type="entry name" value="NAD(P)-binding Rossmann-like Domain"/>
    <property type="match status" value="1"/>
</dbReference>
<evidence type="ECO:0000313" key="5">
    <source>
        <dbReference type="Proteomes" id="UP001151002"/>
    </source>
</evidence>
<comment type="similarity">
    <text evidence="1">Belongs to the short-chain dehydrogenases/reductases (SDR) family.</text>
</comment>
<dbReference type="Pfam" id="PF13561">
    <property type="entry name" value="adh_short_C2"/>
    <property type="match status" value="1"/>
</dbReference>
<organism evidence="4 5">
    <name type="scientific">Paractinoplanes pyxinae</name>
    <dbReference type="NCBI Taxonomy" id="2997416"/>
    <lineage>
        <taxon>Bacteria</taxon>
        <taxon>Bacillati</taxon>
        <taxon>Actinomycetota</taxon>
        <taxon>Actinomycetes</taxon>
        <taxon>Micromonosporales</taxon>
        <taxon>Micromonosporaceae</taxon>
        <taxon>Paractinoplanes</taxon>
    </lineage>
</organism>
<comment type="caution">
    <text evidence="4">The sequence shown here is derived from an EMBL/GenBank/DDBJ whole genome shotgun (WGS) entry which is preliminary data.</text>
</comment>